<name>A0AAR2M5F6_PYGNA</name>
<dbReference type="GO" id="GO:0006974">
    <property type="term" value="P:DNA damage response"/>
    <property type="evidence" value="ECO:0007669"/>
    <property type="project" value="InterPro"/>
</dbReference>
<dbReference type="InterPro" id="IPR016024">
    <property type="entry name" value="ARM-type_fold"/>
</dbReference>
<sequence length="759" mass="85334">MESDCLSLLPSVCKVLANPKLLLPDDTSLEKLLDWFRESMSQSYGKHIIPHQPSLLQFLLSVTTSQEMDPTVFSFALKLTGLLASKEDSFNLLEEKGMLQYMFEPDNWHKLDLWKNASVRCGWLQGLWNMLQHQQAMDFFCKRDLVKLVLYLQNDKSLFIASLTNQVLAHFLNSTMLSNDFESVAQNSPASTDWASVTTKVMIHMAKSLASEEQAVVLSGLRQLAVVLTQCREPLKEMLWTHVLEPLELLANLHDGSLTQHIMAVLQVSARSPLFIKPECRVEALMEAMLCSRNANTSVQCADFLICIYIFMFFFPFLFGKSPLDDIPVRLITLSVISLLRICLGHHSTTLQKAGTYSHLIGCCKVQRCSLDVLGSLAACKENADTVHEALAVLLLYLQCPDVHATVLKKTHQAILKWFSICSPSTDLWKTVHHDLFPLLKKHVCDGRWEVRDSTLEFIMQLTATLKGNSKYVEALHDCGMVSVLFTSLSDVEGYVRASAVAALGETLTTTDLQLSTSLQEEAVKHLLTILTEDTDSFPRRAVMKVFTSWLKSTLVFTALDHTLSSVLSLGSSDFDWEVKVHTLELADVLMDSLLNCCPYSIHTFQSSDRTGIKQALNELMVLGLFDLLLKCLFECDRPVSEKACALLLKLQTFMRETFSAGHSDLTLEISGCSWSEEMLQRCYKKQQGNESNCMKNGDQVPDLPKKVGLFELLELLDLEDMQYISSLSSDHVINSPQSIMEDILFAAQQSEENVVDCY</sequence>
<evidence type="ECO:0008006" key="6">
    <source>
        <dbReference type="Google" id="ProtNLM"/>
    </source>
</evidence>
<dbReference type="Proteomes" id="UP001501920">
    <property type="component" value="Chromosome 12"/>
</dbReference>
<dbReference type="SUPFAM" id="SSF48371">
    <property type="entry name" value="ARM repeat"/>
    <property type="match status" value="1"/>
</dbReference>
<dbReference type="GO" id="GO:0005634">
    <property type="term" value="C:nucleus"/>
    <property type="evidence" value="ECO:0007669"/>
    <property type="project" value="TreeGrafter"/>
</dbReference>
<reference evidence="4" key="3">
    <citation type="submission" date="2025-09" db="UniProtKB">
        <authorList>
            <consortium name="Ensembl"/>
        </authorList>
    </citation>
    <scope>IDENTIFICATION</scope>
</reference>
<comment type="similarity">
    <text evidence="3">Belongs to the BRAT1 family.</text>
</comment>
<dbReference type="InterPro" id="IPR011989">
    <property type="entry name" value="ARM-like"/>
</dbReference>
<evidence type="ECO:0000313" key="4">
    <source>
        <dbReference type="Ensembl" id="ENSPNAP00000082236.1"/>
    </source>
</evidence>
<protein>
    <recommendedName>
        <fullName evidence="6">BRCA1-associated ATM activator 1</fullName>
    </recommendedName>
</protein>
<keyword evidence="5" id="KW-1185">Reference proteome</keyword>
<dbReference type="GO" id="GO:0005737">
    <property type="term" value="C:cytoplasm"/>
    <property type="evidence" value="ECO:0007669"/>
    <property type="project" value="UniProtKB-SubCell"/>
</dbReference>
<evidence type="ECO:0000256" key="1">
    <source>
        <dbReference type="ARBA" id="ARBA00004496"/>
    </source>
</evidence>
<dbReference type="PANTHER" id="PTHR21331:SF2">
    <property type="entry name" value="BRCA1-ASSOCIATED ATM ACTIVATOR 1"/>
    <property type="match status" value="1"/>
</dbReference>
<dbReference type="GeneTree" id="ENSGT00390000017551"/>
<dbReference type="AlphaFoldDB" id="A0AAR2M5F6"/>
<accession>A0AAR2M5F6</accession>
<evidence type="ECO:0000256" key="3">
    <source>
        <dbReference type="ARBA" id="ARBA00061308"/>
    </source>
</evidence>
<evidence type="ECO:0000313" key="5">
    <source>
        <dbReference type="Proteomes" id="UP001501920"/>
    </source>
</evidence>
<organism evidence="4 5">
    <name type="scientific">Pygocentrus nattereri</name>
    <name type="common">Red-bellied piranha</name>
    <dbReference type="NCBI Taxonomy" id="42514"/>
    <lineage>
        <taxon>Eukaryota</taxon>
        <taxon>Metazoa</taxon>
        <taxon>Chordata</taxon>
        <taxon>Craniata</taxon>
        <taxon>Vertebrata</taxon>
        <taxon>Euteleostomi</taxon>
        <taxon>Actinopterygii</taxon>
        <taxon>Neopterygii</taxon>
        <taxon>Teleostei</taxon>
        <taxon>Ostariophysi</taxon>
        <taxon>Characiformes</taxon>
        <taxon>Characoidei</taxon>
        <taxon>Pygocentrus</taxon>
    </lineage>
</organism>
<dbReference type="InterPro" id="IPR038904">
    <property type="entry name" value="BRAT1"/>
</dbReference>
<dbReference type="Gene3D" id="1.25.10.10">
    <property type="entry name" value="Leucine-rich Repeat Variant"/>
    <property type="match status" value="1"/>
</dbReference>
<dbReference type="Ensembl" id="ENSPNAT00000056037.1">
    <property type="protein sequence ID" value="ENSPNAP00000082236.1"/>
    <property type="gene ID" value="ENSPNAG00000006543.2"/>
</dbReference>
<evidence type="ECO:0000256" key="2">
    <source>
        <dbReference type="ARBA" id="ARBA00022490"/>
    </source>
</evidence>
<comment type="subcellular location">
    <subcellularLocation>
        <location evidence="1">Cytoplasm</location>
    </subcellularLocation>
</comment>
<keyword evidence="2" id="KW-0963">Cytoplasm</keyword>
<reference evidence="4" key="2">
    <citation type="submission" date="2025-08" db="UniProtKB">
        <authorList>
            <consortium name="Ensembl"/>
        </authorList>
    </citation>
    <scope>IDENTIFICATION</scope>
</reference>
<reference evidence="4 5" key="1">
    <citation type="submission" date="2020-10" db="EMBL/GenBank/DDBJ databases">
        <title>Pygocentrus nattereri (red-bellied piranha) genome, fPygNat1, primary haplotype.</title>
        <authorList>
            <person name="Myers G."/>
            <person name="Meyer A."/>
            <person name="Karagic N."/>
            <person name="Pippel M."/>
            <person name="Winkler S."/>
            <person name="Tracey A."/>
            <person name="Wood J."/>
            <person name="Formenti G."/>
            <person name="Howe K."/>
            <person name="Fedrigo O."/>
            <person name="Jarvis E.D."/>
        </authorList>
    </citation>
    <scope>NUCLEOTIDE SEQUENCE [LARGE SCALE GENOMIC DNA]</scope>
</reference>
<dbReference type="PANTHER" id="PTHR21331">
    <property type="entry name" value="BRCA1-ASSOCIATED ATM ACTIVATOR 1"/>
    <property type="match status" value="1"/>
</dbReference>
<gene>
    <name evidence="4" type="primary">BRAT1</name>
</gene>
<proteinExistence type="inferred from homology"/>
<dbReference type="GO" id="GO:0008283">
    <property type="term" value="P:cell population proliferation"/>
    <property type="evidence" value="ECO:0007669"/>
    <property type="project" value="InterPro"/>
</dbReference>